<dbReference type="EMBL" id="JBHRTK010000013">
    <property type="protein sequence ID" value="MFC3207453.1"/>
    <property type="molecule type" value="Genomic_DNA"/>
</dbReference>
<dbReference type="InterPro" id="IPR010321">
    <property type="entry name" value="DUF922"/>
</dbReference>
<accession>A0ABV7KAX4</accession>
<keyword evidence="1" id="KW-0732">Signal</keyword>
<dbReference type="GO" id="GO:0006508">
    <property type="term" value="P:proteolysis"/>
    <property type="evidence" value="ECO:0007669"/>
    <property type="project" value="UniProtKB-KW"/>
</dbReference>
<evidence type="ECO:0000256" key="1">
    <source>
        <dbReference type="SAM" id="SignalP"/>
    </source>
</evidence>
<evidence type="ECO:0000313" key="3">
    <source>
        <dbReference type="Proteomes" id="UP001595583"/>
    </source>
</evidence>
<protein>
    <submittedName>
        <fullName evidence="2">DUF922 domain-containing Zn-dependent protease</fullName>
    </submittedName>
</protein>
<sequence>MKRILFAVLLPLVAALPAQAANVVKTYSYFTVGGSTLDQIETQLSKNGPHVKTTGHRHPGATRMAFTTRLGFAENASSCRITSAVVTVKANVILPRWKRPRGADAGVRLFWDTLSADIKRHEESHIVIARNYGRELEQALLAIGRQKDCDAARARTKVVSETILAKHDRAQVQFDRVEGINFESRLLRLLNYRIEQIESTRKAR</sequence>
<evidence type="ECO:0000313" key="2">
    <source>
        <dbReference type="EMBL" id="MFC3207453.1"/>
    </source>
</evidence>
<name>A0ABV7KAX4_9HYPH</name>
<dbReference type="RefSeq" id="WP_378221709.1">
    <property type="nucleotide sequence ID" value="NZ_JBHRTK010000013.1"/>
</dbReference>
<keyword evidence="2" id="KW-0645">Protease</keyword>
<dbReference type="PIRSF" id="PIRSF010521">
    <property type="entry name" value="DUF922_bac"/>
    <property type="match status" value="1"/>
</dbReference>
<dbReference type="GO" id="GO:0008233">
    <property type="term" value="F:peptidase activity"/>
    <property type="evidence" value="ECO:0007669"/>
    <property type="project" value="UniProtKB-KW"/>
</dbReference>
<feature type="signal peptide" evidence="1">
    <location>
        <begin position="1"/>
        <end position="20"/>
    </location>
</feature>
<proteinExistence type="predicted"/>
<keyword evidence="2" id="KW-0378">Hydrolase</keyword>
<dbReference type="Pfam" id="PF06037">
    <property type="entry name" value="DUF922"/>
    <property type="match status" value="1"/>
</dbReference>
<comment type="caution">
    <text evidence="2">The sequence shown here is derived from an EMBL/GenBank/DDBJ whole genome shotgun (WGS) entry which is preliminary data.</text>
</comment>
<feature type="chain" id="PRO_5046516331" evidence="1">
    <location>
        <begin position="21"/>
        <end position="204"/>
    </location>
</feature>
<dbReference type="Proteomes" id="UP001595583">
    <property type="component" value="Unassembled WGS sequence"/>
</dbReference>
<organism evidence="2 3">
    <name type="scientific">Aquamicrobium soli</name>
    <dbReference type="NCBI Taxonomy" id="1811518"/>
    <lineage>
        <taxon>Bacteria</taxon>
        <taxon>Pseudomonadati</taxon>
        <taxon>Pseudomonadota</taxon>
        <taxon>Alphaproteobacteria</taxon>
        <taxon>Hyphomicrobiales</taxon>
        <taxon>Phyllobacteriaceae</taxon>
        <taxon>Aquamicrobium</taxon>
    </lineage>
</organism>
<keyword evidence="3" id="KW-1185">Reference proteome</keyword>
<gene>
    <name evidence="2" type="ORF">ACFOHJ_14610</name>
</gene>
<reference evidence="3" key="1">
    <citation type="journal article" date="2019" name="Int. J. Syst. Evol. Microbiol.">
        <title>The Global Catalogue of Microorganisms (GCM) 10K type strain sequencing project: providing services to taxonomists for standard genome sequencing and annotation.</title>
        <authorList>
            <consortium name="The Broad Institute Genomics Platform"/>
            <consortium name="The Broad Institute Genome Sequencing Center for Infectious Disease"/>
            <person name="Wu L."/>
            <person name="Ma J."/>
        </authorList>
    </citation>
    <scope>NUCLEOTIDE SEQUENCE [LARGE SCALE GENOMIC DNA]</scope>
    <source>
        <strain evidence="3">KCTC 52165</strain>
    </source>
</reference>